<gene>
    <name evidence="11" type="ORF">SAMN04487993_10456</name>
</gene>
<keyword evidence="2 9" id="KW-0813">Transport</keyword>
<keyword evidence="5 9" id="KW-0812">Transmembrane</keyword>
<evidence type="ECO:0000256" key="7">
    <source>
        <dbReference type="ARBA" id="ARBA00023136"/>
    </source>
</evidence>
<dbReference type="OrthoDB" id="4964541at2"/>
<dbReference type="AlphaFoldDB" id="A0A1G8UN54"/>
<accession>A0A1G8UN54</accession>
<dbReference type="RefSeq" id="WP_089852384.1">
    <property type="nucleotide sequence ID" value="NZ_FNEJ01000045.1"/>
</dbReference>
<dbReference type="EMBL" id="FNEJ01000045">
    <property type="protein sequence ID" value="SDJ55084.1"/>
    <property type="molecule type" value="Genomic_DNA"/>
</dbReference>
<dbReference type="GO" id="GO:0015740">
    <property type="term" value="P:C4-dicarboxylate transport"/>
    <property type="evidence" value="ECO:0007669"/>
    <property type="project" value="TreeGrafter"/>
</dbReference>
<keyword evidence="7 9" id="KW-0472">Membrane</keyword>
<dbReference type="STRING" id="555512.SAMN04487993_10456"/>
<comment type="function">
    <text evidence="9">Part of the tripartite ATP-independent periplasmic (TRAP) transport system.</text>
</comment>
<feature type="transmembrane region" description="Helical" evidence="9">
    <location>
        <begin position="86"/>
        <end position="114"/>
    </location>
</feature>
<sequence>MDKLDRLIHIILLWAIGALIFAMMTVTFSQVVARYLLAHSLSWSEELGRYIFVWITFLGLAAAFQSKAHVALDFVATLLPAAPSRVLRVVNALLVAGVGLALIIGGQALIGFGMNQRSAALGLPMYTVYSVIPFSGAMLLYFALRDAWRLATSGGKVSS</sequence>
<evidence type="ECO:0000256" key="9">
    <source>
        <dbReference type="RuleBase" id="RU369079"/>
    </source>
</evidence>
<comment type="subcellular location">
    <subcellularLocation>
        <location evidence="1 9">Cell inner membrane</location>
        <topology evidence="1 9">Multi-pass membrane protein</topology>
    </subcellularLocation>
</comment>
<evidence type="ECO:0000256" key="8">
    <source>
        <dbReference type="ARBA" id="ARBA00038436"/>
    </source>
</evidence>
<name>A0A1G8UN54_9RHOB</name>
<dbReference type="InterPro" id="IPR055348">
    <property type="entry name" value="DctQ"/>
</dbReference>
<dbReference type="GO" id="GO:0005886">
    <property type="term" value="C:plasma membrane"/>
    <property type="evidence" value="ECO:0007669"/>
    <property type="project" value="UniProtKB-SubCell"/>
</dbReference>
<comment type="similarity">
    <text evidence="8 9">Belongs to the TRAP transporter small permease family.</text>
</comment>
<keyword evidence="4 9" id="KW-0997">Cell inner membrane</keyword>
<proteinExistence type="inferred from homology"/>
<dbReference type="Pfam" id="PF04290">
    <property type="entry name" value="DctQ"/>
    <property type="match status" value="1"/>
</dbReference>
<reference evidence="11 12" key="1">
    <citation type="submission" date="2016-10" db="EMBL/GenBank/DDBJ databases">
        <authorList>
            <person name="de Groot N.N."/>
        </authorList>
    </citation>
    <scope>NUCLEOTIDE SEQUENCE [LARGE SCALE GENOMIC DNA]</scope>
    <source>
        <strain evidence="11 12">DSM 26424</strain>
    </source>
</reference>
<protein>
    <recommendedName>
        <fullName evidence="9">TRAP transporter small permease protein</fullName>
    </recommendedName>
</protein>
<evidence type="ECO:0000256" key="2">
    <source>
        <dbReference type="ARBA" id="ARBA00022448"/>
    </source>
</evidence>
<feature type="transmembrane region" description="Helical" evidence="9">
    <location>
        <begin position="47"/>
        <end position="65"/>
    </location>
</feature>
<dbReference type="PANTHER" id="PTHR35011">
    <property type="entry name" value="2,3-DIKETO-L-GULONATE TRAP TRANSPORTER SMALL PERMEASE PROTEIN YIAM"/>
    <property type="match status" value="1"/>
</dbReference>
<feature type="transmembrane region" description="Helical" evidence="9">
    <location>
        <begin position="7"/>
        <end position="27"/>
    </location>
</feature>
<comment type="subunit">
    <text evidence="9">The complex comprises the extracytoplasmic solute receptor protein and the two transmembrane proteins.</text>
</comment>
<keyword evidence="3" id="KW-1003">Cell membrane</keyword>
<evidence type="ECO:0000313" key="11">
    <source>
        <dbReference type="EMBL" id="SDJ55084.1"/>
    </source>
</evidence>
<evidence type="ECO:0000256" key="5">
    <source>
        <dbReference type="ARBA" id="ARBA00022692"/>
    </source>
</evidence>
<feature type="domain" description="Tripartite ATP-independent periplasmic transporters DctQ component" evidence="10">
    <location>
        <begin position="23"/>
        <end position="151"/>
    </location>
</feature>
<dbReference type="Proteomes" id="UP000199093">
    <property type="component" value="Unassembled WGS sequence"/>
</dbReference>
<evidence type="ECO:0000313" key="12">
    <source>
        <dbReference type="Proteomes" id="UP000199093"/>
    </source>
</evidence>
<feature type="transmembrane region" description="Helical" evidence="9">
    <location>
        <begin position="126"/>
        <end position="144"/>
    </location>
</feature>
<evidence type="ECO:0000256" key="6">
    <source>
        <dbReference type="ARBA" id="ARBA00022989"/>
    </source>
</evidence>
<evidence type="ECO:0000256" key="4">
    <source>
        <dbReference type="ARBA" id="ARBA00022519"/>
    </source>
</evidence>
<dbReference type="PANTHER" id="PTHR35011:SF2">
    <property type="entry name" value="2,3-DIKETO-L-GULONATE TRAP TRANSPORTER SMALL PERMEASE PROTEIN YIAM"/>
    <property type="match status" value="1"/>
</dbReference>
<dbReference type="GO" id="GO:0022857">
    <property type="term" value="F:transmembrane transporter activity"/>
    <property type="evidence" value="ECO:0007669"/>
    <property type="project" value="UniProtKB-UniRule"/>
</dbReference>
<keyword evidence="6 9" id="KW-1133">Transmembrane helix</keyword>
<dbReference type="InterPro" id="IPR007387">
    <property type="entry name" value="TRAP_DctQ"/>
</dbReference>
<evidence type="ECO:0000256" key="3">
    <source>
        <dbReference type="ARBA" id="ARBA00022475"/>
    </source>
</evidence>
<evidence type="ECO:0000259" key="10">
    <source>
        <dbReference type="Pfam" id="PF04290"/>
    </source>
</evidence>
<keyword evidence="12" id="KW-1185">Reference proteome</keyword>
<organism evidence="11 12">
    <name type="scientific">Salipiger marinus</name>
    <dbReference type="NCBI Taxonomy" id="555512"/>
    <lineage>
        <taxon>Bacteria</taxon>
        <taxon>Pseudomonadati</taxon>
        <taxon>Pseudomonadota</taxon>
        <taxon>Alphaproteobacteria</taxon>
        <taxon>Rhodobacterales</taxon>
        <taxon>Roseobacteraceae</taxon>
        <taxon>Salipiger</taxon>
    </lineage>
</organism>
<evidence type="ECO:0000256" key="1">
    <source>
        <dbReference type="ARBA" id="ARBA00004429"/>
    </source>
</evidence>